<dbReference type="KEGG" id="luo:HHL09_20815"/>
<name>A0A858RNE7_9BACT</name>
<keyword evidence="1" id="KW-1133">Transmembrane helix</keyword>
<gene>
    <name evidence="2" type="ORF">HHL09_20815</name>
</gene>
<feature type="transmembrane region" description="Helical" evidence="1">
    <location>
        <begin position="15"/>
        <end position="33"/>
    </location>
</feature>
<accession>A0A858RNE7</accession>
<feature type="transmembrane region" description="Helical" evidence="1">
    <location>
        <begin position="70"/>
        <end position="86"/>
    </location>
</feature>
<protein>
    <submittedName>
        <fullName evidence="2">Uncharacterized protein</fullName>
    </submittedName>
</protein>
<sequence length="90" mass="10180">MDQELQEEERGFPRIYLHCTAFAVMAATFFLILVLHGDLHRLEDAWGVIVVACFPAVFVEVLLRSRVERPIWPAAILAAMIGWDIASRLG</sequence>
<keyword evidence="1" id="KW-0472">Membrane</keyword>
<dbReference type="Proteomes" id="UP000501812">
    <property type="component" value="Chromosome"/>
</dbReference>
<dbReference type="AlphaFoldDB" id="A0A858RNE7"/>
<proteinExistence type="predicted"/>
<keyword evidence="3" id="KW-1185">Reference proteome</keyword>
<evidence type="ECO:0000313" key="3">
    <source>
        <dbReference type="Proteomes" id="UP000501812"/>
    </source>
</evidence>
<keyword evidence="1" id="KW-0812">Transmembrane</keyword>
<evidence type="ECO:0000313" key="2">
    <source>
        <dbReference type="EMBL" id="QJE98121.1"/>
    </source>
</evidence>
<organism evidence="2 3">
    <name type="scientific">Luteolibacter luteus</name>
    <dbReference type="NCBI Taxonomy" id="2728835"/>
    <lineage>
        <taxon>Bacteria</taxon>
        <taxon>Pseudomonadati</taxon>
        <taxon>Verrucomicrobiota</taxon>
        <taxon>Verrucomicrobiia</taxon>
        <taxon>Verrucomicrobiales</taxon>
        <taxon>Verrucomicrobiaceae</taxon>
        <taxon>Luteolibacter</taxon>
    </lineage>
</organism>
<evidence type="ECO:0000256" key="1">
    <source>
        <dbReference type="SAM" id="Phobius"/>
    </source>
</evidence>
<feature type="transmembrane region" description="Helical" evidence="1">
    <location>
        <begin position="45"/>
        <end position="63"/>
    </location>
</feature>
<dbReference type="EMBL" id="CP051774">
    <property type="protein sequence ID" value="QJE98121.1"/>
    <property type="molecule type" value="Genomic_DNA"/>
</dbReference>
<dbReference type="RefSeq" id="WP_169456580.1">
    <property type="nucleotide sequence ID" value="NZ_CP051774.1"/>
</dbReference>
<reference evidence="2 3" key="1">
    <citation type="submission" date="2020-04" db="EMBL/GenBank/DDBJ databases">
        <title>Luteolibacter sp. G-1-1-1 isolated from soil.</title>
        <authorList>
            <person name="Dahal R.H."/>
        </authorList>
    </citation>
    <scope>NUCLEOTIDE SEQUENCE [LARGE SCALE GENOMIC DNA]</scope>
    <source>
        <strain evidence="2 3">G-1-1-1</strain>
    </source>
</reference>